<feature type="compositionally biased region" description="Basic and acidic residues" evidence="2">
    <location>
        <begin position="1224"/>
        <end position="1239"/>
    </location>
</feature>
<feature type="compositionally biased region" description="Polar residues" evidence="2">
    <location>
        <begin position="546"/>
        <end position="557"/>
    </location>
</feature>
<name>A0A8S1IPI0_9CHLO</name>
<dbReference type="InterPro" id="IPR036322">
    <property type="entry name" value="WD40_repeat_dom_sf"/>
</dbReference>
<evidence type="ECO:0000256" key="1">
    <source>
        <dbReference type="PROSITE-ProRule" id="PRU00221"/>
    </source>
</evidence>
<evidence type="ECO:0000256" key="2">
    <source>
        <dbReference type="SAM" id="MobiDB-lite"/>
    </source>
</evidence>
<dbReference type="GO" id="GO:0005737">
    <property type="term" value="C:cytoplasm"/>
    <property type="evidence" value="ECO:0007669"/>
    <property type="project" value="TreeGrafter"/>
</dbReference>
<dbReference type="OrthoDB" id="553292at2759"/>
<dbReference type="SUPFAM" id="SSF50978">
    <property type="entry name" value="WD40 repeat-like"/>
    <property type="match status" value="1"/>
</dbReference>
<dbReference type="InterPro" id="IPR001680">
    <property type="entry name" value="WD40_rpt"/>
</dbReference>
<dbReference type="PROSITE" id="PS50082">
    <property type="entry name" value="WD_REPEATS_2"/>
    <property type="match status" value="1"/>
</dbReference>
<dbReference type="PANTHER" id="PTHR44099:SF4">
    <property type="entry name" value="RABCONNECTIN-3B, ISOFORM A"/>
    <property type="match status" value="1"/>
</dbReference>
<organism evidence="3 4">
    <name type="scientific">Ostreobium quekettii</name>
    <dbReference type="NCBI Taxonomy" id="121088"/>
    <lineage>
        <taxon>Eukaryota</taxon>
        <taxon>Viridiplantae</taxon>
        <taxon>Chlorophyta</taxon>
        <taxon>core chlorophytes</taxon>
        <taxon>Ulvophyceae</taxon>
        <taxon>TCBD clade</taxon>
        <taxon>Bryopsidales</taxon>
        <taxon>Ostreobineae</taxon>
        <taxon>Ostreobiaceae</taxon>
        <taxon>Ostreobium</taxon>
    </lineage>
</organism>
<dbReference type="EMBL" id="CAJHUC010000329">
    <property type="protein sequence ID" value="CAD7695291.1"/>
    <property type="molecule type" value="Genomic_DNA"/>
</dbReference>
<evidence type="ECO:0000313" key="4">
    <source>
        <dbReference type="Proteomes" id="UP000708148"/>
    </source>
</evidence>
<dbReference type="SMART" id="SM00320">
    <property type="entry name" value="WD40"/>
    <property type="match status" value="4"/>
</dbReference>
<feature type="compositionally biased region" description="Low complexity" evidence="2">
    <location>
        <begin position="1340"/>
        <end position="1352"/>
    </location>
</feature>
<feature type="region of interest" description="Disordered" evidence="2">
    <location>
        <begin position="522"/>
        <end position="557"/>
    </location>
</feature>
<dbReference type="Gene3D" id="2.130.10.10">
    <property type="entry name" value="YVTN repeat-like/Quinoprotein amine dehydrogenase"/>
    <property type="match status" value="2"/>
</dbReference>
<dbReference type="InterPro" id="IPR049916">
    <property type="entry name" value="WDR72-like"/>
</dbReference>
<dbReference type="Proteomes" id="UP000708148">
    <property type="component" value="Unassembled WGS sequence"/>
</dbReference>
<reference evidence="3" key="1">
    <citation type="submission" date="2020-12" db="EMBL/GenBank/DDBJ databases">
        <authorList>
            <person name="Iha C."/>
        </authorList>
    </citation>
    <scope>NUCLEOTIDE SEQUENCE</scope>
</reference>
<accession>A0A8S1IPI0</accession>
<dbReference type="PANTHER" id="PTHR44099">
    <property type="entry name" value="RABCONNECTIN-3B, ISOFORM A"/>
    <property type="match status" value="1"/>
</dbReference>
<comment type="caution">
    <text evidence="3">The sequence shown here is derived from an EMBL/GenBank/DDBJ whole genome shotgun (WGS) entry which is preliminary data.</text>
</comment>
<gene>
    <name evidence="3" type="ORF">OSTQU699_LOCUS652</name>
</gene>
<feature type="region of interest" description="Disordered" evidence="2">
    <location>
        <begin position="321"/>
        <end position="344"/>
    </location>
</feature>
<dbReference type="InterPro" id="IPR015943">
    <property type="entry name" value="WD40/YVTN_repeat-like_dom_sf"/>
</dbReference>
<feature type="repeat" description="WD" evidence="1">
    <location>
        <begin position="677"/>
        <end position="700"/>
    </location>
</feature>
<evidence type="ECO:0000313" key="3">
    <source>
        <dbReference type="EMBL" id="CAD7695291.1"/>
    </source>
</evidence>
<sequence>MRCLQAVWPSTPIGHRLTALEAVGEAAAWTGAADGAIIKWSVEEAGGRASGAVLMCGHRAGVRTLQHCSDGLEDVDVVLSVDNDGVCCVWDCMTCVCLVQRSVPEFAGGAVRHVHPMGDGKVLVALDTSKQVVDGILSPHRGHTLAVLTLVSLEVVDSWKPSLRVPLFKGSLPADSGFRKGSRHILALKGYTADGCSFDGINPVCNVVGISSDLEVLLFTPKDKEGITQAKLPCACDADTPNSILGGVLSATYSKDGNHLLLVSVSGWALLTMTTWPHNSSRVLFVLSGAETVNALGVPLSPAARPRLRSTKHVSFIEPSDERSTLAPIMPNDQLSNRPTKQRPACPIVPTLPLPLGPLCGGMAVGEPETRLGGDNYPCSTGHVEEDTNNHLLQQPKVLLWDQDGAAAVLAADDLGGWHYTRQVPASVCPSGASTCHQTPQFSSGCHSSFVRAVSCCERDSCIQDVQSDSPEDTAEECVYDVDMRMFSMASCSQSQEEQMTPLLPVAGSRLSDLWARLDSTHQPSTRQDDCESADHGGQLVGTEGGQTHNTAAQSGTPPVHALSALAGACASARGQRKSVTCMALVGGICGLPYLLVQGLSGGEVSFCSLAAYGIPKPLCHAGSVGLPRLGMPVLATAAGHFGPVTCLFEVVYFGPHNAADMTLENGIVEGKGGLPLLVSGGADGSVRFWSLDKTSLGSKVFAVHAHSGAVRQVVGAAAGANAPWCQCLATVGDDGTVALISLLTRQVVRLLSGHPFQLPNQLMWDGIRGFIACLGTNSEGQQVLVIWDLYSGQRDRVFVGSQAKKMLECFAANVEDMAMTRQEHDWLQFQEGGCARVALAEHAPQDQLIKLLPGPKRDIGILDIDVTGILESPSGVSPAAWASGTVESWRRTVTVELLATALLCMHAWGVDRHVDDSLCALLGEMGLNQEGLKNGDLSTDPLATILGMSLTQGVMVSDTGAMTIQMPPTLACAVRRTKETAVNRGQDLSAAGIPVRAADLGHLWCNAAEFVGLQLLYAVALAKKLMHEGLNQVVATACSAIVKLYAIQFLDLAPAASVPSLGVLVGLWDTKNEILKDTARVLLASTTDPNRLMNSGEDGAPAQLTGRAEVDRVMTLWESCKSSGEWKDALAYAQEVVICGALCCVHSRLVPWPILQATAPLLAVLVCEPGHHYALMAASMLADALTGIEGPKWMNALGYTLPLIQSLLDVCDESHKKPKPSSHRLEKLGQSERPRSVRGDQPQEVGRMRRAKSESQLAPDEEGAATPHPTTPTPQLSSMPATTVPPSPFVTLQEFHSETGRTNETIPDDDASSSHSSKIEWASKPSHSLKITAKQIDGSARSQPRSPVSRSPRSRSPRSRSPLSRSPFSGETPNRKLRLHFQKASLSPFDFDGLAMEPWSPEELLYDVPVEEGLLPAYKEAVASVITALADLDLPLFLHCLGNRLVIDSMAGPQSLLTATGAISSVLRHRGGPKKAAPHLQLLTSVLMKALEPGQHSLRKSCYRGVTSLLAELCSLFPMLATNRAANRLALGNVVSTPLTPSRGKHKSDATRGLEAIAIYDLNTGHKKKCLSMGTALQQAAQHLKAAASGEEVTEDGTPGLGIAAVCFRQDGDVCAAYCPEATMLCVWDLRVSWGKKLSRGPTVIDPVKVVQLPPEVDVPRPGPGAQTDLAYRLSWQDANQVALHHGGRLLGVIELHLGS</sequence>
<proteinExistence type="predicted"/>
<feature type="compositionally biased region" description="Low complexity" evidence="2">
    <location>
        <begin position="1360"/>
        <end position="1370"/>
    </location>
</feature>
<keyword evidence="4" id="KW-1185">Reference proteome</keyword>
<keyword evidence="1" id="KW-0853">WD repeat</keyword>
<feature type="region of interest" description="Disordered" evidence="2">
    <location>
        <begin position="1215"/>
        <end position="1376"/>
    </location>
</feature>
<protein>
    <submittedName>
        <fullName evidence="3">Uncharacterized protein</fullName>
    </submittedName>
</protein>